<comment type="caution">
    <text evidence="1">The sequence shown here is derived from an EMBL/GenBank/DDBJ whole genome shotgun (WGS) entry which is preliminary data.</text>
</comment>
<organism evidence="1 2">
    <name type="scientific">Melia azedarach</name>
    <name type="common">Chinaberry tree</name>
    <dbReference type="NCBI Taxonomy" id="155640"/>
    <lineage>
        <taxon>Eukaryota</taxon>
        <taxon>Viridiplantae</taxon>
        <taxon>Streptophyta</taxon>
        <taxon>Embryophyta</taxon>
        <taxon>Tracheophyta</taxon>
        <taxon>Spermatophyta</taxon>
        <taxon>Magnoliopsida</taxon>
        <taxon>eudicotyledons</taxon>
        <taxon>Gunneridae</taxon>
        <taxon>Pentapetalae</taxon>
        <taxon>rosids</taxon>
        <taxon>malvids</taxon>
        <taxon>Sapindales</taxon>
        <taxon>Meliaceae</taxon>
        <taxon>Melia</taxon>
    </lineage>
</organism>
<evidence type="ECO:0000313" key="1">
    <source>
        <dbReference type="EMBL" id="KAJ4727956.1"/>
    </source>
</evidence>
<reference evidence="1 2" key="1">
    <citation type="journal article" date="2023" name="Science">
        <title>Complex scaffold remodeling in plant triterpene biosynthesis.</title>
        <authorList>
            <person name="De La Pena R."/>
            <person name="Hodgson H."/>
            <person name="Liu J.C."/>
            <person name="Stephenson M.J."/>
            <person name="Martin A.C."/>
            <person name="Owen C."/>
            <person name="Harkess A."/>
            <person name="Leebens-Mack J."/>
            <person name="Jimenez L.E."/>
            <person name="Osbourn A."/>
            <person name="Sattely E.S."/>
        </authorList>
    </citation>
    <scope>NUCLEOTIDE SEQUENCE [LARGE SCALE GENOMIC DNA]</scope>
    <source>
        <strain evidence="2">cv. JPN11</strain>
        <tissue evidence="1">Leaf</tissue>
    </source>
</reference>
<gene>
    <name evidence="1" type="ORF">OWV82_000971</name>
</gene>
<accession>A0ACC1YW32</accession>
<evidence type="ECO:0000313" key="2">
    <source>
        <dbReference type="Proteomes" id="UP001164539"/>
    </source>
</evidence>
<dbReference type="Proteomes" id="UP001164539">
    <property type="component" value="Chromosome 1"/>
</dbReference>
<keyword evidence="2" id="KW-1185">Reference proteome</keyword>
<protein>
    <submittedName>
        <fullName evidence="1">Polyketide cyclase / dehydrase and lipid transport protein</fullName>
    </submittedName>
</protein>
<sequence>MRAYPLLLDSSYLLFFPATPATNFPSKFLPTSSIPKSSHSLLTLSPKLFLSQLKHNPSYCFNSDSSVLDTDDDDDDYVLSEEVPESLSGDGLCIEIEKLGKNSRRIRSKIEIEASLDTVWNVLTDYEKLADIIPGLAVSEVVEKKDNFVRLYQVGQQNLPFGLKFNAKGFLDCYEKDLEIFPTGKKRDIDFKMIEGDFQLFEGKWSIEQFNGGKCEDSGSSLGQNYQTTLSYSVDVRPKIVVASSAS</sequence>
<proteinExistence type="predicted"/>
<dbReference type="EMBL" id="CM051394">
    <property type="protein sequence ID" value="KAJ4727956.1"/>
    <property type="molecule type" value="Genomic_DNA"/>
</dbReference>
<name>A0ACC1YW32_MELAZ</name>